<name>A0A4R2N0S2_9BURK</name>
<accession>A0A4R2N0S2</accession>
<dbReference type="Pfam" id="PF07044">
    <property type="entry name" value="DUF1329"/>
    <property type="match status" value="1"/>
</dbReference>
<comment type="caution">
    <text evidence="2">The sequence shown here is derived from an EMBL/GenBank/DDBJ whole genome shotgun (WGS) entry which is preliminary data.</text>
</comment>
<evidence type="ECO:0000313" key="3">
    <source>
        <dbReference type="Proteomes" id="UP000295182"/>
    </source>
</evidence>
<dbReference type="OrthoDB" id="6751304at2"/>
<feature type="signal peptide" evidence="1">
    <location>
        <begin position="1"/>
        <end position="17"/>
    </location>
</feature>
<dbReference type="InterPro" id="IPR010752">
    <property type="entry name" value="DUF1329"/>
</dbReference>
<dbReference type="EMBL" id="SLXH01000035">
    <property type="protein sequence ID" value="TCP12970.1"/>
    <property type="molecule type" value="Genomic_DNA"/>
</dbReference>
<dbReference type="AlphaFoldDB" id="A0A4R2N0S2"/>
<feature type="chain" id="PRO_5020466531" evidence="1">
    <location>
        <begin position="18"/>
        <end position="452"/>
    </location>
</feature>
<gene>
    <name evidence="2" type="ORF">EV674_13526</name>
</gene>
<dbReference type="CDD" id="cd16329">
    <property type="entry name" value="LolA_like"/>
    <property type="match status" value="1"/>
</dbReference>
<reference evidence="2 3" key="1">
    <citation type="submission" date="2019-03" db="EMBL/GenBank/DDBJ databases">
        <title>Genomic Encyclopedia of Type Strains, Phase IV (KMG-IV): sequencing the most valuable type-strain genomes for metagenomic binning, comparative biology and taxonomic classification.</title>
        <authorList>
            <person name="Goeker M."/>
        </authorList>
    </citation>
    <scope>NUCLEOTIDE SEQUENCE [LARGE SCALE GENOMIC DNA]</scope>
    <source>
        <strain evidence="2 3">DSM 1837</strain>
    </source>
</reference>
<sequence length="452" mass="50969">MRRIFSLALLAVHLAAAAGVSPEEARQLGGSLTEFGAVRAGNADGSIPPYTGGLRSAPAAHRPGSGFWVDPFKGEKPLYRIDARNMAQYADKLSEGQRQLLARFPEYYLDVYPSHRTVAYPDAVLAATRRNATSCRSLKDGLAVDVACRGGMPFPIPKTGHEVMWNQQLRYQGSKDMVTMSSRSWVVDANGRPIKTAEQQTYQNFPYYELDQKDRDPTMAWRVYSVTKSPARRVGEMTGLADYLDPSARPRKAWTYTPGQRRVKLAPEFAYDTPVASMGGVIVYDELFVFSGMMDRFDFKLLGKKEMLIPYNGYKATYDCPVPEVALMARHANPACERWELHRVWVVDAVLRSGQRHAYPRRTYYFDEDLSGAGMFDAFDQEGQLARVMFNTTTPMYDLDIPWSVKNVVYDFSRGLYAYLNDAMIGGFKQIETPRSERELNPEAVVGRETAR</sequence>
<dbReference type="RefSeq" id="WP_119014449.1">
    <property type="nucleotide sequence ID" value="NZ_QXNC01000037.1"/>
</dbReference>
<protein>
    <submittedName>
        <fullName evidence="2">Uncharacterized protein DUF1329</fullName>
    </submittedName>
</protein>
<keyword evidence="3" id="KW-1185">Reference proteome</keyword>
<organism evidence="2 3">
    <name type="scientific">Simplicispira metamorpha</name>
    <dbReference type="NCBI Taxonomy" id="80881"/>
    <lineage>
        <taxon>Bacteria</taxon>
        <taxon>Pseudomonadati</taxon>
        <taxon>Pseudomonadota</taxon>
        <taxon>Betaproteobacteria</taxon>
        <taxon>Burkholderiales</taxon>
        <taxon>Comamonadaceae</taxon>
        <taxon>Simplicispira</taxon>
    </lineage>
</organism>
<dbReference type="Proteomes" id="UP000295182">
    <property type="component" value="Unassembled WGS sequence"/>
</dbReference>
<dbReference type="Gene3D" id="2.50.20.10">
    <property type="entry name" value="Lipoprotein localisation LolA/LolB/LppX"/>
    <property type="match status" value="1"/>
</dbReference>
<proteinExistence type="predicted"/>
<evidence type="ECO:0000313" key="2">
    <source>
        <dbReference type="EMBL" id="TCP12970.1"/>
    </source>
</evidence>
<keyword evidence="1" id="KW-0732">Signal</keyword>
<evidence type="ECO:0000256" key="1">
    <source>
        <dbReference type="SAM" id="SignalP"/>
    </source>
</evidence>